<accession>A0A9D0YSU6</accession>
<proteinExistence type="predicted"/>
<organism evidence="2 3">
    <name type="scientific">Candidatus Enterenecus faecium</name>
    <dbReference type="NCBI Taxonomy" id="2840780"/>
    <lineage>
        <taxon>Bacteria</taxon>
        <taxon>Bacillati</taxon>
        <taxon>Bacillota</taxon>
        <taxon>Clostridia</taxon>
        <taxon>Eubacteriales</taxon>
        <taxon>Candidatus Enterenecus</taxon>
    </lineage>
</organism>
<dbReference type="CDD" id="cd00038">
    <property type="entry name" value="CAP_ED"/>
    <property type="match status" value="1"/>
</dbReference>
<reference evidence="2" key="2">
    <citation type="journal article" date="2021" name="PeerJ">
        <title>Extensive microbial diversity within the chicken gut microbiome revealed by metagenomics and culture.</title>
        <authorList>
            <person name="Gilroy R."/>
            <person name="Ravi A."/>
            <person name="Getino M."/>
            <person name="Pursley I."/>
            <person name="Horton D.L."/>
            <person name="Alikhan N.F."/>
            <person name="Baker D."/>
            <person name="Gharbi K."/>
            <person name="Hall N."/>
            <person name="Watson M."/>
            <person name="Adriaenssens E.M."/>
            <person name="Foster-Nyarko E."/>
            <person name="Jarju S."/>
            <person name="Secka A."/>
            <person name="Antonio M."/>
            <person name="Oren A."/>
            <person name="Chaudhuri R.R."/>
            <person name="La Ragione R."/>
            <person name="Hildebrand F."/>
            <person name="Pallen M.J."/>
        </authorList>
    </citation>
    <scope>NUCLEOTIDE SEQUENCE</scope>
    <source>
        <strain evidence="2">ChiGjej2B2-12916</strain>
    </source>
</reference>
<dbReference type="InterPro" id="IPR014710">
    <property type="entry name" value="RmlC-like_jellyroll"/>
</dbReference>
<feature type="domain" description="Cyclic nucleotide-binding" evidence="1">
    <location>
        <begin position="29"/>
        <end position="116"/>
    </location>
</feature>
<reference evidence="2" key="1">
    <citation type="submission" date="2020-10" db="EMBL/GenBank/DDBJ databases">
        <authorList>
            <person name="Gilroy R."/>
        </authorList>
    </citation>
    <scope>NUCLEOTIDE SEQUENCE</scope>
    <source>
        <strain evidence="2">ChiGjej2B2-12916</strain>
    </source>
</reference>
<dbReference type="SUPFAM" id="SSF51206">
    <property type="entry name" value="cAMP-binding domain-like"/>
    <property type="match status" value="1"/>
</dbReference>
<name>A0A9D0YSU6_9FIRM</name>
<evidence type="ECO:0000313" key="2">
    <source>
        <dbReference type="EMBL" id="HIQ61302.1"/>
    </source>
</evidence>
<gene>
    <name evidence="2" type="ORF">IAD31_06870</name>
</gene>
<protein>
    <submittedName>
        <fullName evidence="2">Crp/Fnr family transcriptional regulator</fullName>
    </submittedName>
</protein>
<dbReference type="Pfam" id="PF00027">
    <property type="entry name" value="cNMP_binding"/>
    <property type="match status" value="1"/>
</dbReference>
<dbReference type="EMBL" id="DVFO01000069">
    <property type="protein sequence ID" value="HIQ61302.1"/>
    <property type="molecule type" value="Genomic_DNA"/>
</dbReference>
<dbReference type="AlphaFoldDB" id="A0A9D0YSU6"/>
<evidence type="ECO:0000313" key="3">
    <source>
        <dbReference type="Proteomes" id="UP000886879"/>
    </source>
</evidence>
<dbReference type="InterPro" id="IPR018490">
    <property type="entry name" value="cNMP-bd_dom_sf"/>
</dbReference>
<evidence type="ECO:0000259" key="1">
    <source>
        <dbReference type="Pfam" id="PF00027"/>
    </source>
</evidence>
<dbReference type="Proteomes" id="UP000886879">
    <property type="component" value="Unassembled WGS sequence"/>
</dbReference>
<comment type="caution">
    <text evidence="2">The sequence shown here is derived from an EMBL/GenBank/DDBJ whole genome shotgun (WGS) entry which is preliminary data.</text>
</comment>
<dbReference type="Gene3D" id="2.60.120.10">
    <property type="entry name" value="Jelly Rolls"/>
    <property type="match status" value="1"/>
</dbReference>
<dbReference type="InterPro" id="IPR000595">
    <property type="entry name" value="cNMP-bd_dom"/>
</dbReference>
<sequence>MQLYDFYRNILQITEDAAIEEAIKATEIKVLHRGEYLIRAGETPTQMCFLMKGIIRGIMLDLNGKDITDCIMFRCGDPVMPDNDITQPASITLEALADCEIICIPMATISQLLDKYPSLSDLYRRLLVLSVNLHRGLKIATYQYTAAQRYEWFLKEYPGLIDQISHKYIASLLNMTPVTLSRMRNILKQEK</sequence>